<proteinExistence type="predicted"/>
<dbReference type="Pfam" id="PF03478">
    <property type="entry name" value="Beta-prop_KIB1-4"/>
    <property type="match status" value="1"/>
</dbReference>
<keyword evidence="1" id="KW-0812">Transmembrane</keyword>
<dbReference type="CDD" id="cd09917">
    <property type="entry name" value="F-box_SF"/>
    <property type="match status" value="1"/>
</dbReference>
<keyword evidence="1" id="KW-0472">Membrane</keyword>
<dbReference type="Proteomes" id="UP001415857">
    <property type="component" value="Unassembled WGS sequence"/>
</dbReference>
<dbReference type="PANTHER" id="PTHR44259">
    <property type="entry name" value="OS07G0183000 PROTEIN-RELATED"/>
    <property type="match status" value="1"/>
</dbReference>
<dbReference type="InterPro" id="IPR050942">
    <property type="entry name" value="F-box_BR-signaling"/>
</dbReference>
<gene>
    <name evidence="4" type="ORF">L1049_018270</name>
</gene>
<dbReference type="PANTHER" id="PTHR44259:SF107">
    <property type="entry name" value="F-BOX PROTEIN SKIP23-LIKE"/>
    <property type="match status" value="1"/>
</dbReference>
<dbReference type="InterPro" id="IPR001810">
    <property type="entry name" value="F-box_dom"/>
</dbReference>
<accession>A0AAP0WMM5</accession>
<evidence type="ECO:0000259" key="2">
    <source>
        <dbReference type="Pfam" id="PF03478"/>
    </source>
</evidence>
<feature type="transmembrane region" description="Helical" evidence="1">
    <location>
        <begin position="15"/>
        <end position="42"/>
    </location>
</feature>
<evidence type="ECO:0008006" key="6">
    <source>
        <dbReference type="Google" id="ProtNLM"/>
    </source>
</evidence>
<keyword evidence="5" id="KW-1185">Reference proteome</keyword>
<evidence type="ECO:0000313" key="5">
    <source>
        <dbReference type="Proteomes" id="UP001415857"/>
    </source>
</evidence>
<evidence type="ECO:0000313" key="4">
    <source>
        <dbReference type="EMBL" id="KAK9273460.1"/>
    </source>
</evidence>
<dbReference type="InterPro" id="IPR005174">
    <property type="entry name" value="KIB1-4_b-propeller"/>
</dbReference>
<dbReference type="EMBL" id="JBBPBK010000012">
    <property type="protein sequence ID" value="KAK9273460.1"/>
    <property type="molecule type" value="Genomic_DNA"/>
</dbReference>
<sequence length="313" mass="35303">MSTLTGLISDHSASMLFIFFLGFLIGSLTNITVKALGLLSVIAGCNRKKKEEATPSESAIMADWSQLPDDLLKLIARQLHSIEDYVRFGAVCRSWHWIFLQKDCSSYPKLPWMVLRREENSDICGFYSPFSDKVYNIHLPEIRGRRCWGSGHGWLVTIGSSRDVNILNPFSRVQIPLPPLDSCPNLNNLICTPKVFRDVFVYKAILSSDPSSSDCVVVAIYSDCEKLAFTKPGNESWTPLECSLGPFDDIIYFNGNFFVVNCTREVLIFNSTGSHIKTVDTDPTLPPVDDLAYEDKYPCRVWRGYLYGHTMSL</sequence>
<comment type="caution">
    <text evidence="4">The sequence shown here is derived from an EMBL/GenBank/DDBJ whole genome shotgun (WGS) entry which is preliminary data.</text>
</comment>
<dbReference type="Gene3D" id="1.20.1280.50">
    <property type="match status" value="1"/>
</dbReference>
<feature type="domain" description="KIB1-4 beta-propeller" evidence="2">
    <location>
        <begin position="126"/>
        <end position="297"/>
    </location>
</feature>
<dbReference type="InterPro" id="IPR036047">
    <property type="entry name" value="F-box-like_dom_sf"/>
</dbReference>
<feature type="domain" description="F-box" evidence="3">
    <location>
        <begin position="64"/>
        <end position="96"/>
    </location>
</feature>
<dbReference type="Pfam" id="PF12937">
    <property type="entry name" value="F-box-like"/>
    <property type="match status" value="1"/>
</dbReference>
<reference evidence="4 5" key="1">
    <citation type="journal article" date="2024" name="Plant J.">
        <title>Genome sequences and population genomics reveal climatic adaptation and genomic divergence between two closely related sweetgum species.</title>
        <authorList>
            <person name="Xu W.Q."/>
            <person name="Ren C.Q."/>
            <person name="Zhang X.Y."/>
            <person name="Comes H.P."/>
            <person name="Liu X.H."/>
            <person name="Li Y.G."/>
            <person name="Kettle C.J."/>
            <person name="Jalonen R."/>
            <person name="Gaisberger H."/>
            <person name="Ma Y.Z."/>
            <person name="Qiu Y.X."/>
        </authorList>
    </citation>
    <scope>NUCLEOTIDE SEQUENCE [LARGE SCALE GENOMIC DNA]</scope>
    <source>
        <strain evidence="4">Hangzhou</strain>
    </source>
</reference>
<evidence type="ECO:0000259" key="3">
    <source>
        <dbReference type="Pfam" id="PF12937"/>
    </source>
</evidence>
<evidence type="ECO:0000256" key="1">
    <source>
        <dbReference type="SAM" id="Phobius"/>
    </source>
</evidence>
<dbReference type="AlphaFoldDB" id="A0AAP0WMM5"/>
<keyword evidence="1" id="KW-1133">Transmembrane helix</keyword>
<organism evidence="4 5">
    <name type="scientific">Liquidambar formosana</name>
    <name type="common">Formosan gum</name>
    <dbReference type="NCBI Taxonomy" id="63359"/>
    <lineage>
        <taxon>Eukaryota</taxon>
        <taxon>Viridiplantae</taxon>
        <taxon>Streptophyta</taxon>
        <taxon>Embryophyta</taxon>
        <taxon>Tracheophyta</taxon>
        <taxon>Spermatophyta</taxon>
        <taxon>Magnoliopsida</taxon>
        <taxon>eudicotyledons</taxon>
        <taxon>Gunneridae</taxon>
        <taxon>Pentapetalae</taxon>
        <taxon>Saxifragales</taxon>
        <taxon>Altingiaceae</taxon>
        <taxon>Liquidambar</taxon>
    </lineage>
</organism>
<dbReference type="SUPFAM" id="SSF81383">
    <property type="entry name" value="F-box domain"/>
    <property type="match status" value="1"/>
</dbReference>
<name>A0AAP0WMM5_LIQFO</name>
<protein>
    <recommendedName>
        <fullName evidence="6">F-box domain-containing protein</fullName>
    </recommendedName>
</protein>